<proteinExistence type="predicted"/>
<keyword evidence="2" id="KW-1185">Reference proteome</keyword>
<evidence type="ECO:0000313" key="1">
    <source>
        <dbReference type="EMBL" id="KAI3667284.1"/>
    </source>
</evidence>
<accession>A0ACB8XIG0</accession>
<organism evidence="1 2">
    <name type="scientific">Arctium lappa</name>
    <name type="common">Greater burdock</name>
    <name type="synonym">Lappa major</name>
    <dbReference type="NCBI Taxonomy" id="4217"/>
    <lineage>
        <taxon>Eukaryota</taxon>
        <taxon>Viridiplantae</taxon>
        <taxon>Streptophyta</taxon>
        <taxon>Embryophyta</taxon>
        <taxon>Tracheophyta</taxon>
        <taxon>Spermatophyta</taxon>
        <taxon>Magnoliopsida</taxon>
        <taxon>eudicotyledons</taxon>
        <taxon>Gunneridae</taxon>
        <taxon>Pentapetalae</taxon>
        <taxon>asterids</taxon>
        <taxon>campanulids</taxon>
        <taxon>Asterales</taxon>
        <taxon>Asteraceae</taxon>
        <taxon>Carduoideae</taxon>
        <taxon>Cardueae</taxon>
        <taxon>Arctiinae</taxon>
        <taxon>Arctium</taxon>
    </lineage>
</organism>
<dbReference type="Proteomes" id="UP001055879">
    <property type="component" value="Linkage Group LG17"/>
</dbReference>
<reference evidence="1 2" key="2">
    <citation type="journal article" date="2022" name="Mol. Ecol. Resour.">
        <title>The genomes of chicory, endive, great burdock and yacon provide insights into Asteraceae paleo-polyploidization history and plant inulin production.</title>
        <authorList>
            <person name="Fan W."/>
            <person name="Wang S."/>
            <person name="Wang H."/>
            <person name="Wang A."/>
            <person name="Jiang F."/>
            <person name="Liu H."/>
            <person name="Zhao H."/>
            <person name="Xu D."/>
            <person name="Zhang Y."/>
        </authorList>
    </citation>
    <scope>NUCLEOTIDE SEQUENCE [LARGE SCALE GENOMIC DNA]</scope>
    <source>
        <strain evidence="2">cv. Niubang</strain>
    </source>
</reference>
<gene>
    <name evidence="1" type="ORF">L6452_42334</name>
</gene>
<dbReference type="EMBL" id="CM042063">
    <property type="protein sequence ID" value="KAI3667284.1"/>
    <property type="molecule type" value="Genomic_DNA"/>
</dbReference>
<sequence>MSIPRASSNKKILFMPIVVFLISPFSYKDHGDKIPTLAIADEASCINTQPTVCHGHGAPGRPKDSAIETQMVCPKPNIKTTDQISY</sequence>
<name>A0ACB8XIG0_ARCLA</name>
<evidence type="ECO:0000313" key="2">
    <source>
        <dbReference type="Proteomes" id="UP001055879"/>
    </source>
</evidence>
<protein>
    <submittedName>
        <fullName evidence="1">Uncharacterized protein</fullName>
    </submittedName>
</protein>
<reference evidence="2" key="1">
    <citation type="journal article" date="2022" name="Mol. Ecol. Resour.">
        <title>The genomes of chicory, endive, great burdock and yacon provide insights into Asteraceae palaeo-polyploidization history and plant inulin production.</title>
        <authorList>
            <person name="Fan W."/>
            <person name="Wang S."/>
            <person name="Wang H."/>
            <person name="Wang A."/>
            <person name="Jiang F."/>
            <person name="Liu H."/>
            <person name="Zhao H."/>
            <person name="Xu D."/>
            <person name="Zhang Y."/>
        </authorList>
    </citation>
    <scope>NUCLEOTIDE SEQUENCE [LARGE SCALE GENOMIC DNA]</scope>
    <source>
        <strain evidence="2">cv. Niubang</strain>
    </source>
</reference>
<comment type="caution">
    <text evidence="1">The sequence shown here is derived from an EMBL/GenBank/DDBJ whole genome shotgun (WGS) entry which is preliminary data.</text>
</comment>